<organism evidence="2 3">
    <name type="scientific">Bowdeniella nasicola</name>
    <dbReference type="NCBI Taxonomy" id="208480"/>
    <lineage>
        <taxon>Bacteria</taxon>
        <taxon>Bacillati</taxon>
        <taxon>Actinomycetota</taxon>
        <taxon>Actinomycetes</taxon>
        <taxon>Actinomycetales</taxon>
        <taxon>Actinomycetaceae</taxon>
        <taxon>Bowdeniella</taxon>
    </lineage>
</organism>
<dbReference type="RefSeq" id="WP_073715473.1">
    <property type="nucleotide sequence ID" value="NZ_MQVR01000002.1"/>
</dbReference>
<proteinExistence type="predicted"/>
<evidence type="ECO:0000313" key="2">
    <source>
        <dbReference type="EMBL" id="OKL55076.1"/>
    </source>
</evidence>
<gene>
    <name evidence="2" type="ORF">BSZ39_00645</name>
</gene>
<sequence>MPETNIDGNKLDTSKIEGEIRFMTQNLKNDFSEFFEKQIAQFEKENPDTKVIWEDKPGGPDFDKNMAADAVECQMADVINIPD</sequence>
<protein>
    <submittedName>
        <fullName evidence="2">Uncharacterized protein</fullName>
    </submittedName>
</protein>
<reference evidence="3" key="1">
    <citation type="submission" date="2016-12" db="EMBL/GenBank/DDBJ databases">
        <authorList>
            <person name="Meng X."/>
        </authorList>
    </citation>
    <scope>NUCLEOTIDE SEQUENCE [LARGE SCALE GENOMIC DNA]</scope>
    <source>
        <strain evidence="3">DSM 19116</strain>
    </source>
</reference>
<accession>A0A1Q5Q5I3</accession>
<evidence type="ECO:0000313" key="3">
    <source>
        <dbReference type="Proteomes" id="UP000185628"/>
    </source>
</evidence>
<dbReference type="EMBL" id="MQVR01000002">
    <property type="protein sequence ID" value="OKL55076.1"/>
    <property type="molecule type" value="Genomic_DNA"/>
</dbReference>
<dbReference type="AlphaFoldDB" id="A0A1Q5Q5I3"/>
<dbReference type="SUPFAM" id="SSF53850">
    <property type="entry name" value="Periplasmic binding protein-like II"/>
    <property type="match status" value="1"/>
</dbReference>
<dbReference type="Proteomes" id="UP000185628">
    <property type="component" value="Unassembled WGS sequence"/>
</dbReference>
<comment type="caution">
    <text evidence="2">The sequence shown here is derived from an EMBL/GenBank/DDBJ whole genome shotgun (WGS) entry which is preliminary data.</text>
</comment>
<evidence type="ECO:0000256" key="1">
    <source>
        <dbReference type="SAM" id="MobiDB-lite"/>
    </source>
</evidence>
<name>A0A1Q5Q5I3_9ACTO</name>
<feature type="region of interest" description="Disordered" evidence="1">
    <location>
        <begin position="46"/>
        <end position="65"/>
    </location>
</feature>
<keyword evidence="3" id="KW-1185">Reference proteome</keyword>
<dbReference type="Gene3D" id="3.40.190.10">
    <property type="entry name" value="Periplasmic binding protein-like II"/>
    <property type="match status" value="1"/>
</dbReference>